<dbReference type="Proteomes" id="UP000823604">
    <property type="component" value="Unassembled WGS sequence"/>
</dbReference>
<dbReference type="AlphaFoldDB" id="A0A9D9IH59"/>
<dbReference type="EMBL" id="JADIMA010000001">
    <property type="protein sequence ID" value="MBO8472011.1"/>
    <property type="molecule type" value="Genomic_DNA"/>
</dbReference>
<accession>A0A9D9IH59</accession>
<reference evidence="1" key="1">
    <citation type="submission" date="2020-10" db="EMBL/GenBank/DDBJ databases">
        <authorList>
            <person name="Gilroy R."/>
        </authorList>
    </citation>
    <scope>NUCLEOTIDE SEQUENCE</scope>
    <source>
        <strain evidence="1">B1-8020</strain>
    </source>
</reference>
<proteinExistence type="predicted"/>
<comment type="caution">
    <text evidence="1">The sequence shown here is derived from an EMBL/GenBank/DDBJ whole genome shotgun (WGS) entry which is preliminary data.</text>
</comment>
<reference evidence="1" key="2">
    <citation type="journal article" date="2021" name="PeerJ">
        <title>Extensive microbial diversity within the chicken gut microbiome revealed by metagenomics and culture.</title>
        <authorList>
            <person name="Gilroy R."/>
            <person name="Ravi A."/>
            <person name="Getino M."/>
            <person name="Pursley I."/>
            <person name="Horton D.L."/>
            <person name="Alikhan N.F."/>
            <person name="Baker D."/>
            <person name="Gharbi K."/>
            <person name="Hall N."/>
            <person name="Watson M."/>
            <person name="Adriaenssens E.M."/>
            <person name="Foster-Nyarko E."/>
            <person name="Jarju S."/>
            <person name="Secka A."/>
            <person name="Antonio M."/>
            <person name="Oren A."/>
            <person name="Chaudhuri R.R."/>
            <person name="La Ragione R."/>
            <person name="Hildebrand F."/>
            <person name="Pallen M.J."/>
        </authorList>
    </citation>
    <scope>NUCLEOTIDE SEQUENCE</scope>
    <source>
        <strain evidence="1">B1-8020</strain>
    </source>
</reference>
<sequence length="128" mass="14887">MRYSIDTFDKRLSELLEGKECETLQAGAETLQAGVETLQVGAETLQAGAETLQAEGIMPKRMLRDEMIQKIVAFCTEWRTAEEIAVFLHRSKRYITNEVLPKMDNLLERLYPQVRRHPDQKYRSKKEK</sequence>
<name>A0A9D9IH59_9BACT</name>
<protein>
    <submittedName>
        <fullName evidence="1">Uncharacterized protein</fullName>
    </submittedName>
</protein>
<evidence type="ECO:0000313" key="2">
    <source>
        <dbReference type="Proteomes" id="UP000823604"/>
    </source>
</evidence>
<organism evidence="1 2">
    <name type="scientific">Candidatus Merdivivens pullicola</name>
    <dbReference type="NCBI Taxonomy" id="2840872"/>
    <lineage>
        <taxon>Bacteria</taxon>
        <taxon>Pseudomonadati</taxon>
        <taxon>Bacteroidota</taxon>
        <taxon>Bacteroidia</taxon>
        <taxon>Bacteroidales</taxon>
        <taxon>Muribaculaceae</taxon>
        <taxon>Muribaculaceae incertae sedis</taxon>
        <taxon>Candidatus Merdivivens</taxon>
    </lineage>
</organism>
<evidence type="ECO:0000313" key="1">
    <source>
        <dbReference type="EMBL" id="MBO8472011.1"/>
    </source>
</evidence>
<gene>
    <name evidence="1" type="ORF">IAB81_00050</name>
</gene>